<reference evidence="3" key="1">
    <citation type="submission" date="2013-04" db="EMBL/GenBank/DDBJ databases">
        <title>Thioclava sp. 13D2W-2 Genome Sequencing.</title>
        <authorList>
            <person name="Lai Q."/>
            <person name="Li G."/>
            <person name="Shao Z."/>
        </authorList>
    </citation>
    <scope>NUCLEOTIDE SEQUENCE [LARGE SCALE GENOMIC DNA]</scope>
    <source>
        <strain evidence="3">13D2W-2</strain>
    </source>
</reference>
<evidence type="ECO:0000313" key="2">
    <source>
        <dbReference type="EMBL" id="KFE33650.1"/>
    </source>
</evidence>
<feature type="transmembrane region" description="Helical" evidence="1">
    <location>
        <begin position="33"/>
        <end position="54"/>
    </location>
</feature>
<keyword evidence="1" id="KW-0812">Transmembrane</keyword>
<dbReference type="AlphaFoldDB" id="A0A085TSF3"/>
<name>A0A085TSF3_9RHOB</name>
<protein>
    <recommendedName>
        <fullName evidence="4">TadE-like protein</fullName>
    </recommendedName>
</protein>
<dbReference type="EMBL" id="AQRC01000016">
    <property type="protein sequence ID" value="KFE33650.1"/>
    <property type="molecule type" value="Genomic_DNA"/>
</dbReference>
<dbReference type="STRING" id="1317124.DW2_16666"/>
<dbReference type="Proteomes" id="UP000028607">
    <property type="component" value="Unassembled WGS sequence"/>
</dbReference>
<evidence type="ECO:0000256" key="1">
    <source>
        <dbReference type="SAM" id="Phobius"/>
    </source>
</evidence>
<organism evidence="2 3">
    <name type="scientific">Thioclava atlantica</name>
    <dbReference type="NCBI Taxonomy" id="1317124"/>
    <lineage>
        <taxon>Bacteria</taxon>
        <taxon>Pseudomonadati</taxon>
        <taxon>Pseudomonadota</taxon>
        <taxon>Alphaproteobacteria</taxon>
        <taxon>Rhodobacterales</taxon>
        <taxon>Paracoccaceae</taxon>
        <taxon>Thioclava</taxon>
    </lineage>
</organism>
<reference evidence="2 3" key="2">
    <citation type="journal article" date="2015" name="Antonie Van Leeuwenhoek">
        <title>Thioclava indica sp. nov., isolated from surface seawater of the Indian Ocean.</title>
        <authorList>
            <person name="Liu Y."/>
            <person name="Lai Q."/>
            <person name="Du J."/>
            <person name="Xu H."/>
            <person name="Jiang L."/>
            <person name="Shao Z."/>
        </authorList>
    </citation>
    <scope>NUCLEOTIDE SEQUENCE [LARGE SCALE GENOMIC DNA]</scope>
    <source>
        <strain evidence="2 3">13D2W-2</strain>
    </source>
</reference>
<accession>A0A085TSF3</accession>
<evidence type="ECO:0008006" key="4">
    <source>
        <dbReference type="Google" id="ProtNLM"/>
    </source>
</evidence>
<proteinExistence type="predicted"/>
<dbReference type="eggNOG" id="COG4961">
    <property type="taxonomic scope" value="Bacteria"/>
</dbReference>
<comment type="caution">
    <text evidence="2">The sequence shown here is derived from an EMBL/GenBank/DDBJ whole genome shotgun (WGS) entry which is preliminary data.</text>
</comment>
<evidence type="ECO:0000313" key="3">
    <source>
        <dbReference type="Proteomes" id="UP000028607"/>
    </source>
</evidence>
<keyword evidence="1" id="KW-0472">Membrane</keyword>
<keyword evidence="3" id="KW-1185">Reference proteome</keyword>
<gene>
    <name evidence="2" type="ORF">DW2_16666</name>
</gene>
<dbReference type="PATRIC" id="fig|1317124.6.peg.3355"/>
<keyword evidence="1" id="KW-1133">Transmembrane helix</keyword>
<sequence>MDHPMTGTTVPERESTRRHRFLRDEDGAVTIPALFWIVFYLFVLFSAIDMAVVFTKQVLLDRATEATGRIVRLSLQPKVDEEVLRNSICRHAGFFGKDCLQRVSVETFSVDKTNWSSSIDNHPLRCVDFSDTDNPPPAATLEGGAPNQLVLMRVCLRVKPMMIDDFFAQAMLSASPLNTPGEFALVSTTAFVIEPNSGAAAASPGS</sequence>